<organism evidence="2 3">
    <name type="scientific">Rickenella mellea</name>
    <dbReference type="NCBI Taxonomy" id="50990"/>
    <lineage>
        <taxon>Eukaryota</taxon>
        <taxon>Fungi</taxon>
        <taxon>Dikarya</taxon>
        <taxon>Basidiomycota</taxon>
        <taxon>Agaricomycotina</taxon>
        <taxon>Agaricomycetes</taxon>
        <taxon>Hymenochaetales</taxon>
        <taxon>Rickenellaceae</taxon>
        <taxon>Rickenella</taxon>
    </lineage>
</organism>
<name>A0A4Y7PYG7_9AGAM</name>
<gene>
    <name evidence="2" type="ORF">BD410DRAFT_371159</name>
</gene>
<sequence length="153" mass="16302">MPIETRREQTTTATQTRSGCRSPPSASMRPPRTLPPLAVHTTPDAPIGAGHAWRTTHGSEKGRRKRERSEAPTRGGMEGSARARARARAGNGATADSAGFTEARHRRAGRVCCGGGGSAAMARPSSESPRHRASYFFVVKATASARLLQHCSR</sequence>
<dbReference type="VEuPathDB" id="FungiDB:BD410DRAFT_371159"/>
<evidence type="ECO:0000313" key="2">
    <source>
        <dbReference type="EMBL" id="TDL20434.1"/>
    </source>
</evidence>
<dbReference type="AlphaFoldDB" id="A0A4Y7PYG7"/>
<reference evidence="2 3" key="1">
    <citation type="submission" date="2018-06" db="EMBL/GenBank/DDBJ databases">
        <title>A transcriptomic atlas of mushroom development highlights an independent origin of complex multicellularity.</title>
        <authorList>
            <consortium name="DOE Joint Genome Institute"/>
            <person name="Krizsan K."/>
            <person name="Almasi E."/>
            <person name="Merenyi Z."/>
            <person name="Sahu N."/>
            <person name="Viragh M."/>
            <person name="Koszo T."/>
            <person name="Mondo S."/>
            <person name="Kiss B."/>
            <person name="Balint B."/>
            <person name="Kues U."/>
            <person name="Barry K."/>
            <person name="Hegedus J.C."/>
            <person name="Henrissat B."/>
            <person name="Johnson J."/>
            <person name="Lipzen A."/>
            <person name="Ohm R."/>
            <person name="Nagy I."/>
            <person name="Pangilinan J."/>
            <person name="Yan J."/>
            <person name="Xiong Y."/>
            <person name="Grigoriev I.V."/>
            <person name="Hibbett D.S."/>
            <person name="Nagy L.G."/>
        </authorList>
    </citation>
    <scope>NUCLEOTIDE SEQUENCE [LARGE SCALE GENOMIC DNA]</scope>
    <source>
        <strain evidence="2 3">SZMC22713</strain>
    </source>
</reference>
<keyword evidence="3" id="KW-1185">Reference proteome</keyword>
<proteinExistence type="predicted"/>
<feature type="compositionally biased region" description="Basic and acidic residues" evidence="1">
    <location>
        <begin position="57"/>
        <end position="71"/>
    </location>
</feature>
<feature type="region of interest" description="Disordered" evidence="1">
    <location>
        <begin position="1"/>
        <end position="102"/>
    </location>
</feature>
<dbReference type="Proteomes" id="UP000294933">
    <property type="component" value="Unassembled WGS sequence"/>
</dbReference>
<evidence type="ECO:0000256" key="1">
    <source>
        <dbReference type="SAM" id="MobiDB-lite"/>
    </source>
</evidence>
<dbReference type="EMBL" id="ML170188">
    <property type="protein sequence ID" value="TDL20434.1"/>
    <property type="molecule type" value="Genomic_DNA"/>
</dbReference>
<feature type="compositionally biased region" description="Low complexity" evidence="1">
    <location>
        <begin position="10"/>
        <end position="31"/>
    </location>
</feature>
<evidence type="ECO:0000313" key="3">
    <source>
        <dbReference type="Proteomes" id="UP000294933"/>
    </source>
</evidence>
<protein>
    <submittedName>
        <fullName evidence="2">Uncharacterized protein</fullName>
    </submittedName>
</protein>
<accession>A0A4Y7PYG7</accession>